<accession>A0A8R1YHW5</accession>
<reference evidence="2" key="2">
    <citation type="submission" date="2022-06" db="UniProtKB">
        <authorList>
            <consortium name="EnsemblMetazoa"/>
        </authorList>
    </citation>
    <scope>IDENTIFICATION</scope>
    <source>
        <strain evidence="2">PS312</strain>
    </source>
</reference>
<sequence length="98" mass="10515">MSVDPSDEETRYTDSEEELLYFNPLPMDESGARDRTSETVREDTTASAAEDSTTHASESTPAVVEASNAVSPREDAENSTAMAGEQQTGPLVELESSV</sequence>
<feature type="region of interest" description="Disordered" evidence="1">
    <location>
        <begin position="1"/>
        <end position="98"/>
    </location>
</feature>
<feature type="compositionally biased region" description="Polar residues" evidence="1">
    <location>
        <begin position="78"/>
        <end position="89"/>
    </location>
</feature>
<organism evidence="2 3">
    <name type="scientific">Pristionchus pacificus</name>
    <name type="common">Parasitic nematode worm</name>
    <dbReference type="NCBI Taxonomy" id="54126"/>
    <lineage>
        <taxon>Eukaryota</taxon>
        <taxon>Metazoa</taxon>
        <taxon>Ecdysozoa</taxon>
        <taxon>Nematoda</taxon>
        <taxon>Chromadorea</taxon>
        <taxon>Rhabditida</taxon>
        <taxon>Rhabditina</taxon>
        <taxon>Diplogasteromorpha</taxon>
        <taxon>Diplogasteroidea</taxon>
        <taxon>Neodiplogasteridae</taxon>
        <taxon>Pristionchus</taxon>
    </lineage>
</organism>
<gene>
    <name evidence="2" type="primary">WBGene00115997</name>
</gene>
<evidence type="ECO:0000256" key="1">
    <source>
        <dbReference type="SAM" id="MobiDB-lite"/>
    </source>
</evidence>
<dbReference type="EnsemblMetazoa" id="PPA26443.1">
    <property type="protein sequence ID" value="PPA26443.1"/>
    <property type="gene ID" value="WBGene00115997"/>
</dbReference>
<evidence type="ECO:0000313" key="3">
    <source>
        <dbReference type="Proteomes" id="UP000005239"/>
    </source>
</evidence>
<proteinExistence type="predicted"/>
<reference evidence="3" key="1">
    <citation type="journal article" date="2008" name="Nat. Genet.">
        <title>The Pristionchus pacificus genome provides a unique perspective on nematode lifestyle and parasitism.</title>
        <authorList>
            <person name="Dieterich C."/>
            <person name="Clifton S.W."/>
            <person name="Schuster L.N."/>
            <person name="Chinwalla A."/>
            <person name="Delehaunty K."/>
            <person name="Dinkelacker I."/>
            <person name="Fulton L."/>
            <person name="Fulton R."/>
            <person name="Godfrey J."/>
            <person name="Minx P."/>
            <person name="Mitreva M."/>
            <person name="Roeseler W."/>
            <person name="Tian H."/>
            <person name="Witte H."/>
            <person name="Yang S.P."/>
            <person name="Wilson R.K."/>
            <person name="Sommer R.J."/>
        </authorList>
    </citation>
    <scope>NUCLEOTIDE SEQUENCE [LARGE SCALE GENOMIC DNA]</scope>
    <source>
        <strain evidence="3">PS312</strain>
    </source>
</reference>
<protein>
    <submittedName>
        <fullName evidence="2">Uncharacterized protein</fullName>
    </submittedName>
</protein>
<feature type="compositionally biased region" description="Basic and acidic residues" evidence="1">
    <location>
        <begin position="30"/>
        <end position="44"/>
    </location>
</feature>
<dbReference type="Proteomes" id="UP000005239">
    <property type="component" value="Unassembled WGS sequence"/>
</dbReference>
<name>A0A2A6C761_PRIPA</name>
<evidence type="ECO:0000313" key="2">
    <source>
        <dbReference type="EnsemblMetazoa" id="PPA26443.1"/>
    </source>
</evidence>
<keyword evidence="3" id="KW-1185">Reference proteome</keyword>
<dbReference type="AlphaFoldDB" id="A0A2A6C761"/>
<accession>A0A2A6C761</accession>
<feature type="compositionally biased region" description="Low complexity" evidence="1">
    <location>
        <begin position="45"/>
        <end position="60"/>
    </location>
</feature>